<proteinExistence type="predicted"/>
<evidence type="ECO:0000313" key="2">
    <source>
        <dbReference type="Proteomes" id="UP000059188"/>
    </source>
</evidence>
<evidence type="ECO:0000313" key="1">
    <source>
        <dbReference type="EMBL" id="CEL57294.1"/>
    </source>
</evidence>
<sequence>MTKMVGGDTAPNGGLYYHSDSTACRRRHRGPCFLWVVDVVFFSEGREAYCALILQHRYGAIGPSTSRVVTAQLVMVPCKSRACSSEPVAQQTGQIQSFAVAYHMTSLAACRCLPVGVFLGVVRGSTLPVLCLC</sequence>
<keyword evidence="2" id="KW-1185">Reference proteome</keyword>
<organism evidence="1 2">
    <name type="scientific">Thanatephorus cucumeris (strain AG1-IB / isolate 7/3/14)</name>
    <name type="common">Lettuce bottom rot fungus</name>
    <name type="synonym">Rhizoctonia solani</name>
    <dbReference type="NCBI Taxonomy" id="1108050"/>
    <lineage>
        <taxon>Eukaryota</taxon>
        <taxon>Fungi</taxon>
        <taxon>Dikarya</taxon>
        <taxon>Basidiomycota</taxon>
        <taxon>Agaricomycotina</taxon>
        <taxon>Agaricomycetes</taxon>
        <taxon>Cantharellales</taxon>
        <taxon>Ceratobasidiaceae</taxon>
        <taxon>Rhizoctonia</taxon>
        <taxon>Rhizoctonia solani AG-1</taxon>
    </lineage>
</organism>
<dbReference type="EMBL" id="LN679394">
    <property type="protein sequence ID" value="CEL57294.1"/>
    <property type="molecule type" value="Genomic_DNA"/>
</dbReference>
<name>A0A0B7FK57_THACB</name>
<protein>
    <submittedName>
        <fullName evidence="1">Uncharacterized protein</fullName>
    </submittedName>
</protein>
<dbReference type="AlphaFoldDB" id="A0A0B7FK57"/>
<accession>A0A0B7FK57</accession>
<dbReference type="Proteomes" id="UP000059188">
    <property type="component" value="Unassembled WGS sequence"/>
</dbReference>
<reference evidence="1 2" key="1">
    <citation type="submission" date="2014-11" db="EMBL/GenBank/DDBJ databases">
        <authorList>
            <person name="Wibberg Daniel"/>
        </authorList>
    </citation>
    <scope>NUCLEOTIDE SEQUENCE [LARGE SCALE GENOMIC DNA]</scope>
    <source>
        <strain evidence="1">Rhizoctonia solani AG1-IB 7/3/14</strain>
    </source>
</reference>
<gene>
    <name evidence="1" type="ORF">RSOLAG1IB_12110</name>
</gene>